<reference evidence="3 4" key="1">
    <citation type="submission" date="2022-07" db="EMBL/GenBank/DDBJ databases">
        <title>Genome-wide signatures of adaptation to extreme environments.</title>
        <authorList>
            <person name="Cho C.H."/>
            <person name="Yoon H.S."/>
        </authorList>
    </citation>
    <scope>NUCLEOTIDE SEQUENCE [LARGE SCALE GENOMIC DNA]</scope>
    <source>
        <strain evidence="3 4">108.79 E11</strain>
    </source>
</reference>
<evidence type="ECO:0000256" key="2">
    <source>
        <dbReference type="ARBA" id="ARBA00019577"/>
    </source>
</evidence>
<proteinExistence type="inferred from homology"/>
<gene>
    <name evidence="3" type="ORF">GAYE_SCF63G6638</name>
</gene>
<evidence type="ECO:0000256" key="1">
    <source>
        <dbReference type="ARBA" id="ARBA00007133"/>
    </source>
</evidence>
<dbReference type="Proteomes" id="UP001300502">
    <property type="component" value="Unassembled WGS sequence"/>
</dbReference>
<dbReference type="GO" id="GO:0016197">
    <property type="term" value="P:endosomal transport"/>
    <property type="evidence" value="ECO:0007669"/>
    <property type="project" value="TreeGrafter"/>
</dbReference>
<dbReference type="PANTHER" id="PTHR13073:SF0">
    <property type="entry name" value="BIOGENESIS OF LYSOSOME-RELATED ORGANELLES COMPLEX 1 SUBUNIT 1"/>
    <property type="match status" value="1"/>
</dbReference>
<comment type="similarity">
    <text evidence="1">Belongs to the BLOC1S1 family.</text>
</comment>
<dbReference type="AlphaFoldDB" id="A0AAV9IMK1"/>
<protein>
    <recommendedName>
        <fullName evidence="2">Biogenesis of lysosome-related organelles complex 1 subunit 1</fullName>
    </recommendedName>
</protein>
<name>A0AAV9IMK1_9RHOD</name>
<dbReference type="PANTHER" id="PTHR13073">
    <property type="entry name" value="BLOC-1 COMPLEX SUBUNIT 1"/>
    <property type="match status" value="1"/>
</dbReference>
<sequence length="113" mass="13029">MFSASSSPRASSQEWKKKTLEELKVVEEQTEAAAQKLSHKIFDSVNSNVWEIYQGEGRLEAELRRFQKAVNDLSFQLDRWQSTLKPIENALKELGDVENWSSVLDERVSELVE</sequence>
<comment type="caution">
    <text evidence="3">The sequence shown here is derived from an EMBL/GenBank/DDBJ whole genome shotgun (WGS) entry which is preliminary data.</text>
</comment>
<dbReference type="Pfam" id="PF06320">
    <property type="entry name" value="GCN5L1"/>
    <property type="match status" value="1"/>
</dbReference>
<evidence type="ECO:0000313" key="3">
    <source>
        <dbReference type="EMBL" id="KAK4528693.1"/>
    </source>
</evidence>
<dbReference type="InterPro" id="IPR009395">
    <property type="entry name" value="BLOC1S1"/>
</dbReference>
<dbReference type="GO" id="GO:0031083">
    <property type="term" value="C:BLOC-1 complex"/>
    <property type="evidence" value="ECO:0007669"/>
    <property type="project" value="InterPro"/>
</dbReference>
<accession>A0AAV9IMK1</accession>
<evidence type="ECO:0000313" key="4">
    <source>
        <dbReference type="Proteomes" id="UP001300502"/>
    </source>
</evidence>
<dbReference type="EMBL" id="JANCYU010000068">
    <property type="protein sequence ID" value="KAK4528693.1"/>
    <property type="molecule type" value="Genomic_DNA"/>
</dbReference>
<keyword evidence="4" id="KW-1185">Reference proteome</keyword>
<organism evidence="3 4">
    <name type="scientific">Galdieria yellowstonensis</name>
    <dbReference type="NCBI Taxonomy" id="3028027"/>
    <lineage>
        <taxon>Eukaryota</taxon>
        <taxon>Rhodophyta</taxon>
        <taxon>Bangiophyceae</taxon>
        <taxon>Galdieriales</taxon>
        <taxon>Galdieriaceae</taxon>
        <taxon>Galdieria</taxon>
    </lineage>
</organism>